<dbReference type="AlphaFoldDB" id="A0A0A9BJF4"/>
<organism evidence="1">
    <name type="scientific">Arundo donax</name>
    <name type="common">Giant reed</name>
    <name type="synonym">Donax arundinaceus</name>
    <dbReference type="NCBI Taxonomy" id="35708"/>
    <lineage>
        <taxon>Eukaryota</taxon>
        <taxon>Viridiplantae</taxon>
        <taxon>Streptophyta</taxon>
        <taxon>Embryophyta</taxon>
        <taxon>Tracheophyta</taxon>
        <taxon>Spermatophyta</taxon>
        <taxon>Magnoliopsida</taxon>
        <taxon>Liliopsida</taxon>
        <taxon>Poales</taxon>
        <taxon>Poaceae</taxon>
        <taxon>PACMAD clade</taxon>
        <taxon>Arundinoideae</taxon>
        <taxon>Arundineae</taxon>
        <taxon>Arundo</taxon>
    </lineage>
</organism>
<sequence>MAQPLLVFLLPTPQYSHITTEQCSPYHHICLHWHPLLHHGACLIHSPNSTKHIHHTPVVFNSWHYLDLPIFHLLQHAKAFINQPPHAHKQRAPPTSSLYSVVQLPSACH</sequence>
<evidence type="ECO:0000313" key="1">
    <source>
        <dbReference type="EMBL" id="JAD64074.1"/>
    </source>
</evidence>
<reference evidence="1" key="2">
    <citation type="journal article" date="2015" name="Data Brief">
        <title>Shoot transcriptome of the giant reed, Arundo donax.</title>
        <authorList>
            <person name="Barrero R.A."/>
            <person name="Guerrero F.D."/>
            <person name="Moolhuijzen P."/>
            <person name="Goolsby J.A."/>
            <person name="Tidwell J."/>
            <person name="Bellgard S.E."/>
            <person name="Bellgard M.I."/>
        </authorList>
    </citation>
    <scope>NUCLEOTIDE SEQUENCE</scope>
    <source>
        <tissue evidence="1">Shoot tissue taken approximately 20 cm above the soil surface</tissue>
    </source>
</reference>
<name>A0A0A9BJF4_ARUDO</name>
<protein>
    <submittedName>
        <fullName evidence="1">Uncharacterized protein</fullName>
    </submittedName>
</protein>
<dbReference type="EMBL" id="GBRH01233821">
    <property type="protein sequence ID" value="JAD64074.1"/>
    <property type="molecule type" value="Transcribed_RNA"/>
</dbReference>
<proteinExistence type="predicted"/>
<reference evidence="1" key="1">
    <citation type="submission" date="2014-09" db="EMBL/GenBank/DDBJ databases">
        <authorList>
            <person name="Magalhaes I.L.F."/>
            <person name="Oliveira U."/>
            <person name="Santos F.R."/>
            <person name="Vidigal T.H.D.A."/>
            <person name="Brescovit A.D."/>
            <person name="Santos A.J."/>
        </authorList>
    </citation>
    <scope>NUCLEOTIDE SEQUENCE</scope>
    <source>
        <tissue evidence="1">Shoot tissue taken approximately 20 cm above the soil surface</tissue>
    </source>
</reference>
<accession>A0A0A9BJF4</accession>